<keyword evidence="7 17" id="KW-0554">One-carbon metabolism</keyword>
<dbReference type="GO" id="GO:0046872">
    <property type="term" value="F:metal ion binding"/>
    <property type="evidence" value="ECO:0007669"/>
    <property type="project" value="UniProtKB-KW"/>
</dbReference>
<reference evidence="20" key="1">
    <citation type="submission" date="2015-07" db="EMBL/GenBank/DDBJ databases">
        <title>MeaNS - Measles Nucleotide Surveillance Program.</title>
        <authorList>
            <person name="Tran T."/>
            <person name="Druce J."/>
        </authorList>
    </citation>
    <scope>NUCLEOTIDE SEQUENCE</scope>
    <source>
        <strain evidence="20">UCB-OBI-ISO-001</strain>
        <tissue evidence="20">Gonad</tissue>
    </source>
</reference>
<evidence type="ECO:0000256" key="17">
    <source>
        <dbReference type="PIRNR" id="PIRNR038895"/>
    </source>
</evidence>
<keyword evidence="9 19" id="KW-0479">Metal-binding</keyword>
<evidence type="ECO:0000256" key="13">
    <source>
        <dbReference type="ARBA" id="ARBA00022842"/>
    </source>
</evidence>
<dbReference type="InterPro" id="IPR036615">
    <property type="entry name" value="Mur_ligase_C_dom_sf"/>
</dbReference>
<keyword evidence="10 18" id="KW-0547">Nucleotide-binding</keyword>
<proteinExistence type="inferred from homology"/>
<comment type="catalytic activity">
    <reaction evidence="16 17">
        <text>(6S)-5,6,7,8-tetrahydrofolyl-(gamma-L-Glu)(n) + L-glutamate + ATP = (6S)-5,6,7,8-tetrahydrofolyl-(gamma-L-Glu)(n+1) + ADP + phosphate + H(+)</text>
        <dbReference type="Rhea" id="RHEA:10580"/>
        <dbReference type="Rhea" id="RHEA-COMP:14738"/>
        <dbReference type="Rhea" id="RHEA-COMP:14740"/>
        <dbReference type="ChEBI" id="CHEBI:15378"/>
        <dbReference type="ChEBI" id="CHEBI:29985"/>
        <dbReference type="ChEBI" id="CHEBI:30616"/>
        <dbReference type="ChEBI" id="CHEBI:43474"/>
        <dbReference type="ChEBI" id="CHEBI:141005"/>
        <dbReference type="ChEBI" id="CHEBI:456216"/>
        <dbReference type="EC" id="6.3.2.17"/>
    </reaction>
</comment>
<evidence type="ECO:0000256" key="12">
    <source>
        <dbReference type="ARBA" id="ARBA00022840"/>
    </source>
</evidence>
<dbReference type="GO" id="GO:0005759">
    <property type="term" value="C:mitochondrial matrix"/>
    <property type="evidence" value="ECO:0007669"/>
    <property type="project" value="UniProtKB-SubCell"/>
</dbReference>
<evidence type="ECO:0000256" key="14">
    <source>
        <dbReference type="ARBA" id="ARBA00023128"/>
    </source>
</evidence>
<dbReference type="SUPFAM" id="SSF53244">
    <property type="entry name" value="MurD-like peptide ligases, peptide-binding domain"/>
    <property type="match status" value="1"/>
</dbReference>
<dbReference type="EMBL" id="KQ417704">
    <property type="protein sequence ID" value="KOF90697.1"/>
    <property type="molecule type" value="Genomic_DNA"/>
</dbReference>
<dbReference type="OrthoDB" id="5212574at2759"/>
<evidence type="ECO:0000256" key="9">
    <source>
        <dbReference type="ARBA" id="ARBA00022723"/>
    </source>
</evidence>
<keyword evidence="12 18" id="KW-0067">ATP-binding</keyword>
<keyword evidence="13 19" id="KW-0460">Magnesium</keyword>
<dbReference type="PANTHER" id="PTHR11136:SF5">
    <property type="entry name" value="FOLYLPOLYGLUTAMATE SYNTHASE, MITOCHONDRIAL"/>
    <property type="match status" value="1"/>
</dbReference>
<dbReference type="Gene3D" id="3.90.190.20">
    <property type="entry name" value="Mur ligase, C-terminal domain"/>
    <property type="match status" value="1"/>
</dbReference>
<evidence type="ECO:0000256" key="18">
    <source>
        <dbReference type="PIRSR" id="PIRSR038895-1"/>
    </source>
</evidence>
<dbReference type="GO" id="GO:0005743">
    <property type="term" value="C:mitochondrial inner membrane"/>
    <property type="evidence" value="ECO:0007669"/>
    <property type="project" value="UniProtKB-SubCell"/>
</dbReference>
<feature type="binding site" evidence="18">
    <location>
        <position position="362"/>
    </location>
    <ligand>
        <name>ATP</name>
        <dbReference type="ChEBI" id="CHEBI:30616"/>
    </ligand>
</feature>
<evidence type="ECO:0000256" key="10">
    <source>
        <dbReference type="ARBA" id="ARBA00022741"/>
    </source>
</evidence>
<dbReference type="GO" id="GO:0004326">
    <property type="term" value="F:tetrahydrofolylpolyglutamate synthase activity"/>
    <property type="evidence" value="ECO:0007669"/>
    <property type="project" value="UniProtKB-EC"/>
</dbReference>
<evidence type="ECO:0000256" key="7">
    <source>
        <dbReference type="ARBA" id="ARBA00022563"/>
    </source>
</evidence>
<sequence length="558" mass="63623">MRSHVLNFIKPAFMEFRSINFLNGMYMTMVDCKKLRTPVEVTERKFQDACSKLQSLRSAMAVREKATKHAYHEVTETKKQFLCLGMTMEKLDQLSVVHVAGTKGKGSTCAYTESILRNCGYKTGMFCSPHLVDLRERIQINGRRLSESTFSRYFFEVYDRLHESMKNGAISDMPHYFQFLTLMALYVFLKEPVDVAIIEVGIGGQYDSTNFINTAVVCGISLLDYDHEHILGSTLDEIAWQKAGIFKHQVPAITQPQHQKAMNVLIERAQAQNNPLYTVSGNVPGLNNDTTNYEPFQLLNISLAIQLARIWLSDHDQENCRKQWFNDCNIQSGSTNLPVLDFDFPDFSKFIRGIKTCHIPGRLQIIKHESVSFYLDGAHTEESMKACTDWFLKQCNLEMKSKSSTKMIRVLMFTVTGGRKVKNLLSILKECSFDVVIFLPNLQHNPKVIEDLKELATLENMEHCRDMQTVWYNLHQEISECQYKSIRRNTMQAVSILCPSVNDALYWCSSDVKNLVKPSYKLIGVPALLRGAAHNQLLATGSLLLVGKLLSFLNTDEL</sequence>
<evidence type="ECO:0000256" key="2">
    <source>
        <dbReference type="ARBA" id="ARBA00004305"/>
    </source>
</evidence>
<comment type="subcellular location">
    <subcellularLocation>
        <location evidence="3">Cytoplasm</location>
    </subcellularLocation>
    <subcellularLocation>
        <location evidence="1">Mitochondrion inner membrane</location>
    </subcellularLocation>
    <subcellularLocation>
        <location evidence="2">Mitochondrion matrix</location>
    </subcellularLocation>
</comment>
<keyword evidence="6" id="KW-0963">Cytoplasm</keyword>
<evidence type="ECO:0000256" key="8">
    <source>
        <dbReference type="ARBA" id="ARBA00022598"/>
    </source>
</evidence>
<evidence type="ECO:0000313" key="20">
    <source>
        <dbReference type="EMBL" id="KOF90697.1"/>
    </source>
</evidence>
<keyword evidence="14" id="KW-0496">Mitochondrion</keyword>
<keyword evidence="11" id="KW-0999">Mitochondrion inner membrane</keyword>
<evidence type="ECO:0000256" key="16">
    <source>
        <dbReference type="ARBA" id="ARBA00047493"/>
    </source>
</evidence>
<feature type="binding site" evidence="19">
    <location>
        <position position="128"/>
    </location>
    <ligand>
        <name>Mg(2+)</name>
        <dbReference type="ChEBI" id="CHEBI:18420"/>
        <label>1</label>
    </ligand>
</feature>
<dbReference type="GO" id="GO:0005524">
    <property type="term" value="F:ATP binding"/>
    <property type="evidence" value="ECO:0007669"/>
    <property type="project" value="UniProtKB-KW"/>
</dbReference>
<dbReference type="GO" id="GO:0005829">
    <property type="term" value="C:cytosol"/>
    <property type="evidence" value="ECO:0007669"/>
    <property type="project" value="TreeGrafter"/>
</dbReference>
<evidence type="ECO:0000256" key="3">
    <source>
        <dbReference type="ARBA" id="ARBA00004496"/>
    </source>
</evidence>
<dbReference type="PROSITE" id="PS01011">
    <property type="entry name" value="FOLYLPOLYGLU_SYNT_1"/>
    <property type="match status" value="1"/>
</dbReference>
<protein>
    <recommendedName>
        <fullName evidence="17">Folylpolyglutamate synthase</fullName>
        <ecNumber evidence="17">6.3.2.17</ecNumber>
    </recommendedName>
    <alternativeName>
        <fullName evidence="17">Folylpoly-gamma-glutamate synthetase</fullName>
    </alternativeName>
    <alternativeName>
        <fullName evidence="17">Tetrahydrofolylpolyglutamate synthase</fullName>
    </alternativeName>
</protein>
<dbReference type="NCBIfam" id="TIGR01499">
    <property type="entry name" value="folC"/>
    <property type="match status" value="1"/>
</dbReference>
<dbReference type="AlphaFoldDB" id="A0A0L8HNE9"/>
<evidence type="ECO:0000256" key="6">
    <source>
        <dbReference type="ARBA" id="ARBA00022490"/>
    </source>
</evidence>
<evidence type="ECO:0000256" key="15">
    <source>
        <dbReference type="ARBA" id="ARBA00023136"/>
    </source>
</evidence>
<dbReference type="UniPathway" id="UPA00850"/>
<feature type="binding site" evidence="18">
    <location>
        <position position="376"/>
    </location>
    <ligand>
        <name>ATP</name>
        <dbReference type="ChEBI" id="CHEBI:30616"/>
    </ligand>
</feature>
<keyword evidence="15" id="KW-0472">Membrane</keyword>
<feature type="binding site" evidence="19">
    <location>
        <position position="227"/>
    </location>
    <ligand>
        <name>Mg(2+)</name>
        <dbReference type="ChEBI" id="CHEBI:18420"/>
        <label>1</label>
    </ligand>
</feature>
<feature type="binding site" evidence="19">
    <location>
        <position position="199"/>
    </location>
    <ligand>
        <name>Mg(2+)</name>
        <dbReference type="ChEBI" id="CHEBI:18420"/>
        <label>1</label>
    </ligand>
</feature>
<comment type="similarity">
    <text evidence="5 17">Belongs to the folylpolyglutamate synthase family.</text>
</comment>
<evidence type="ECO:0000256" key="11">
    <source>
        <dbReference type="ARBA" id="ARBA00022792"/>
    </source>
</evidence>
<dbReference type="InterPro" id="IPR023600">
    <property type="entry name" value="Folylpolyglutamate_synth_euk"/>
</dbReference>
<dbReference type="OMA" id="RMNTEND"/>
<accession>A0A0L8HNE9</accession>
<evidence type="ECO:0000256" key="5">
    <source>
        <dbReference type="ARBA" id="ARBA00008276"/>
    </source>
</evidence>
<organism evidence="20">
    <name type="scientific">Octopus bimaculoides</name>
    <name type="common">California two-spotted octopus</name>
    <dbReference type="NCBI Taxonomy" id="37653"/>
    <lineage>
        <taxon>Eukaryota</taxon>
        <taxon>Metazoa</taxon>
        <taxon>Spiralia</taxon>
        <taxon>Lophotrochozoa</taxon>
        <taxon>Mollusca</taxon>
        <taxon>Cephalopoda</taxon>
        <taxon>Coleoidea</taxon>
        <taxon>Octopodiformes</taxon>
        <taxon>Octopoda</taxon>
        <taxon>Incirrata</taxon>
        <taxon>Octopodidae</taxon>
        <taxon>Octopus</taxon>
    </lineage>
</organism>
<dbReference type="SUPFAM" id="SSF53623">
    <property type="entry name" value="MurD-like peptide ligases, catalytic domain"/>
    <property type="match status" value="1"/>
</dbReference>
<comment type="pathway">
    <text evidence="4 17">Cofactor biosynthesis; tetrahydrofolylpolyglutamate biosynthesis.</text>
</comment>
<comment type="cofactor">
    <cofactor evidence="17">
        <name>a monovalent cation</name>
        <dbReference type="ChEBI" id="CHEBI:60242"/>
    </cofactor>
    <text evidence="17">A monovalent cation.</text>
</comment>
<keyword evidence="8 17" id="KW-0436">Ligase</keyword>
<dbReference type="STRING" id="37653.A0A0L8HNE9"/>
<dbReference type="InterPro" id="IPR001645">
    <property type="entry name" value="Folylpolyglutamate_synth"/>
</dbReference>
<evidence type="ECO:0000256" key="4">
    <source>
        <dbReference type="ARBA" id="ARBA00005150"/>
    </source>
</evidence>
<comment type="function">
    <text evidence="17">Catalyzes conversion of folates to polyglutamate derivatives allowing concentration of folate compounds in the cell and the intracellular retention of these cofactors, which are important substrates for most of the folate-dependent enzymes that are involved in one-carbon transfer reactions involved in purine, pyrimidine and amino acid synthesis.</text>
</comment>
<dbReference type="InterPro" id="IPR036565">
    <property type="entry name" value="Mur-like_cat_sf"/>
</dbReference>
<evidence type="ECO:0000256" key="1">
    <source>
        <dbReference type="ARBA" id="ARBA00004273"/>
    </source>
</evidence>
<gene>
    <name evidence="20" type="ORF">OCBIM_22010706mg</name>
</gene>
<dbReference type="PANTHER" id="PTHR11136">
    <property type="entry name" value="FOLYLPOLYGLUTAMATE SYNTHASE-RELATED"/>
    <property type="match status" value="1"/>
</dbReference>
<dbReference type="InterPro" id="IPR018109">
    <property type="entry name" value="Folylpolyglutamate_synth_CS"/>
</dbReference>
<dbReference type="KEGG" id="obi:106869592"/>
<dbReference type="EC" id="6.3.2.17" evidence="17"/>
<dbReference type="Gene3D" id="3.40.1190.10">
    <property type="entry name" value="Mur-like, catalytic domain"/>
    <property type="match status" value="1"/>
</dbReference>
<dbReference type="PIRSF" id="PIRSF038895">
    <property type="entry name" value="FPGS"/>
    <property type="match status" value="1"/>
</dbReference>
<evidence type="ECO:0000256" key="19">
    <source>
        <dbReference type="PIRSR" id="PIRSR038895-2"/>
    </source>
</evidence>
<dbReference type="GO" id="GO:0006730">
    <property type="term" value="P:one-carbon metabolic process"/>
    <property type="evidence" value="ECO:0007669"/>
    <property type="project" value="UniProtKB-KW"/>
</dbReference>
<name>A0A0L8HNE9_OCTBM</name>